<sequence length="556" mass="62158">MAEREVINLDSDSSEDDDLRRAIALSLQDQNTIDDEPEAIDAPKNTENSAPNDHVTFGGIALNRKEMEEARLNRLGKRRRNSNEPSMGEPQVKRPAAQQSGPKGPQARYTQGIVRRTWTRGYPKTSDDITIEEVFQKEELQLALLSSFQWDEEWLLSKIDIRRTRVLLLAFAASEEQVMYHLSVMATIMTRADRIRRQKQTMRDNVPENIRFCFPPMHGPGSMHSKLQLLKYPNYLRLVIPTGNLVPYDWGETGVMENMAFLIDLPRLEATGSRRMTEFGENVANFLRAAGVDGTMMRSLASYDFTATEELGFVYSIPGGHTGEALRRVGATVRGLGLATDTPIEVDLACASLGAVNYGLISAIYNACQGDDGMREYNARVNQKINSKAARQTEVLRDHFRIFFPTDQTVAMSKGGRQSAGTICIQAKWWRAPSFPRELVRDCINNRKGLLMHSKIIFVRSPAGARLIGQKSAGWAYIGSANLSESAWGRVVKDRGTGNAKMSCRNWECGVVMPVKGNTDSGNDFTMFSGAVPVPMIVPGRLYDKDEKPWFYLGAQ</sequence>
<organism evidence="1 2">
    <name type="scientific">Lecanicillium saksenae</name>
    <dbReference type="NCBI Taxonomy" id="468837"/>
    <lineage>
        <taxon>Eukaryota</taxon>
        <taxon>Fungi</taxon>
        <taxon>Dikarya</taxon>
        <taxon>Ascomycota</taxon>
        <taxon>Pezizomycotina</taxon>
        <taxon>Sordariomycetes</taxon>
        <taxon>Hypocreomycetidae</taxon>
        <taxon>Hypocreales</taxon>
        <taxon>Cordycipitaceae</taxon>
        <taxon>Lecanicillium</taxon>
    </lineage>
</organism>
<comment type="caution">
    <text evidence="1">The sequence shown here is derived from an EMBL/GenBank/DDBJ whole genome shotgun (WGS) entry which is preliminary data.</text>
</comment>
<keyword evidence="2" id="KW-1185">Reference proteome</keyword>
<dbReference type="EMBL" id="JANAKD010000005">
    <property type="protein sequence ID" value="KAJ3499619.1"/>
    <property type="molecule type" value="Genomic_DNA"/>
</dbReference>
<reference evidence="1" key="1">
    <citation type="submission" date="2022-07" db="EMBL/GenBank/DDBJ databases">
        <title>Genome Sequence of Lecanicillium saksenae.</title>
        <authorList>
            <person name="Buettner E."/>
        </authorList>
    </citation>
    <scope>NUCLEOTIDE SEQUENCE</scope>
    <source>
        <strain evidence="1">VT-O1</strain>
    </source>
</reference>
<evidence type="ECO:0000313" key="2">
    <source>
        <dbReference type="Proteomes" id="UP001148737"/>
    </source>
</evidence>
<proteinExistence type="predicted"/>
<evidence type="ECO:0000313" key="1">
    <source>
        <dbReference type="EMBL" id="KAJ3499619.1"/>
    </source>
</evidence>
<protein>
    <submittedName>
        <fullName evidence="1">Uncharacterized protein</fullName>
    </submittedName>
</protein>
<name>A0ACC1RAQ7_9HYPO</name>
<gene>
    <name evidence="1" type="ORF">NLG97_g187</name>
</gene>
<accession>A0ACC1RAQ7</accession>
<dbReference type="Proteomes" id="UP001148737">
    <property type="component" value="Unassembled WGS sequence"/>
</dbReference>